<accession>A0A2P2K7I7</accession>
<feature type="compositionally biased region" description="Basic and acidic residues" evidence="1">
    <location>
        <begin position="27"/>
        <end position="36"/>
    </location>
</feature>
<evidence type="ECO:0000313" key="2">
    <source>
        <dbReference type="EMBL" id="MBX01643.1"/>
    </source>
</evidence>
<protein>
    <submittedName>
        <fullName evidence="2">Uncharacterized protein</fullName>
    </submittedName>
</protein>
<reference evidence="2" key="1">
    <citation type="submission" date="2018-02" db="EMBL/GenBank/DDBJ databases">
        <title>Rhizophora mucronata_Transcriptome.</title>
        <authorList>
            <person name="Meera S.P."/>
            <person name="Sreeshan A."/>
            <person name="Augustine A."/>
        </authorList>
    </citation>
    <scope>NUCLEOTIDE SEQUENCE</scope>
    <source>
        <tissue evidence="2">Leaf</tissue>
    </source>
</reference>
<dbReference type="AlphaFoldDB" id="A0A2P2K7I7"/>
<feature type="region of interest" description="Disordered" evidence="1">
    <location>
        <begin position="1"/>
        <end position="36"/>
    </location>
</feature>
<name>A0A2P2K7I7_RHIMU</name>
<evidence type="ECO:0000256" key="1">
    <source>
        <dbReference type="SAM" id="MobiDB-lite"/>
    </source>
</evidence>
<proteinExistence type="predicted"/>
<dbReference type="EMBL" id="GGEC01021159">
    <property type="protein sequence ID" value="MBX01643.1"/>
    <property type="molecule type" value="Transcribed_RNA"/>
</dbReference>
<organism evidence="2">
    <name type="scientific">Rhizophora mucronata</name>
    <name type="common">Asiatic mangrove</name>
    <dbReference type="NCBI Taxonomy" id="61149"/>
    <lineage>
        <taxon>Eukaryota</taxon>
        <taxon>Viridiplantae</taxon>
        <taxon>Streptophyta</taxon>
        <taxon>Embryophyta</taxon>
        <taxon>Tracheophyta</taxon>
        <taxon>Spermatophyta</taxon>
        <taxon>Magnoliopsida</taxon>
        <taxon>eudicotyledons</taxon>
        <taxon>Gunneridae</taxon>
        <taxon>Pentapetalae</taxon>
        <taxon>rosids</taxon>
        <taxon>fabids</taxon>
        <taxon>Malpighiales</taxon>
        <taxon>Rhizophoraceae</taxon>
        <taxon>Rhizophora</taxon>
    </lineage>
</organism>
<sequence>MIKNHKNLLKPQPPKLNKKRHQSTIVEENRDLGMVK</sequence>